<organism evidence="3 4">
    <name type="scientific">Ranatra chinensis</name>
    <dbReference type="NCBI Taxonomy" id="642074"/>
    <lineage>
        <taxon>Eukaryota</taxon>
        <taxon>Metazoa</taxon>
        <taxon>Ecdysozoa</taxon>
        <taxon>Arthropoda</taxon>
        <taxon>Hexapoda</taxon>
        <taxon>Insecta</taxon>
        <taxon>Pterygota</taxon>
        <taxon>Neoptera</taxon>
        <taxon>Paraneoptera</taxon>
        <taxon>Hemiptera</taxon>
        <taxon>Heteroptera</taxon>
        <taxon>Panheteroptera</taxon>
        <taxon>Nepomorpha</taxon>
        <taxon>Nepidae</taxon>
        <taxon>Ranatrinae</taxon>
        <taxon>Ranatra</taxon>
    </lineage>
</organism>
<keyword evidence="1" id="KW-0472">Membrane</keyword>
<evidence type="ECO:0000313" key="3">
    <source>
        <dbReference type="EMBL" id="KAL1117655.1"/>
    </source>
</evidence>
<dbReference type="EMBL" id="JBFDAA010000015">
    <property type="protein sequence ID" value="KAL1117655.1"/>
    <property type="molecule type" value="Genomic_DNA"/>
</dbReference>
<name>A0ABD0Y4Q2_9HEMI</name>
<comment type="caution">
    <text evidence="3">The sequence shown here is derived from an EMBL/GenBank/DDBJ whole genome shotgun (WGS) entry which is preliminary data.</text>
</comment>
<keyword evidence="1" id="KW-0812">Transmembrane</keyword>
<feature type="transmembrane region" description="Helical" evidence="1">
    <location>
        <begin position="119"/>
        <end position="136"/>
    </location>
</feature>
<dbReference type="SUPFAM" id="SSF52833">
    <property type="entry name" value="Thioredoxin-like"/>
    <property type="match status" value="1"/>
</dbReference>
<dbReference type="Gene3D" id="3.40.30.10">
    <property type="entry name" value="Glutaredoxin"/>
    <property type="match status" value="1"/>
</dbReference>
<accession>A0ABD0Y4Q2</accession>
<dbReference type="PANTHER" id="PTHR14684:SF2">
    <property type="entry name" value="THIOREDOXIN DOMAIN-CONTAINING PROTEIN 15"/>
    <property type="match status" value="1"/>
</dbReference>
<dbReference type="Proteomes" id="UP001558652">
    <property type="component" value="Unassembled WGS sequence"/>
</dbReference>
<proteinExistence type="predicted"/>
<keyword evidence="4" id="KW-1185">Reference proteome</keyword>
<feature type="domain" description="Thioredoxin" evidence="2">
    <location>
        <begin position="4"/>
        <end position="76"/>
    </location>
</feature>
<dbReference type="InterPro" id="IPR013766">
    <property type="entry name" value="Thioredoxin_domain"/>
</dbReference>
<dbReference type="Pfam" id="PF00085">
    <property type="entry name" value="Thioredoxin"/>
    <property type="match status" value="1"/>
</dbReference>
<dbReference type="InterPro" id="IPR042418">
    <property type="entry name" value="TXNDC15"/>
</dbReference>
<reference evidence="3 4" key="1">
    <citation type="submission" date="2024-07" db="EMBL/GenBank/DDBJ databases">
        <title>Chromosome-level genome assembly of the water stick insect Ranatra chinensis (Heteroptera: Nepidae).</title>
        <authorList>
            <person name="Liu X."/>
        </authorList>
    </citation>
    <scope>NUCLEOTIDE SEQUENCE [LARGE SCALE GENOMIC DNA]</scope>
    <source>
        <strain evidence="3">Cailab_2021Rc</strain>
        <tissue evidence="3">Muscle</tissue>
    </source>
</reference>
<evidence type="ECO:0000259" key="2">
    <source>
        <dbReference type="Pfam" id="PF00085"/>
    </source>
</evidence>
<sequence length="164" mass="18233">MEAECLILLFYSRTCPFSCLAAPHFNALPRAFPTIKMAAINAIQYPSFNTQFGIAGVPTVMLFHNGRPASKFNDTEYTLEMFACFITKYTGVKPVEKMFVTSGDFGGPVPSVLAKEPDYLLGLAWAVILIAAAVGISRSTGWRSLMEMIQNTWREAQAQHEHIY</sequence>
<evidence type="ECO:0000313" key="4">
    <source>
        <dbReference type="Proteomes" id="UP001558652"/>
    </source>
</evidence>
<gene>
    <name evidence="3" type="ORF">AAG570_003970</name>
</gene>
<evidence type="ECO:0000256" key="1">
    <source>
        <dbReference type="SAM" id="Phobius"/>
    </source>
</evidence>
<dbReference type="PANTHER" id="PTHR14684">
    <property type="entry name" value="THIOREDOXIN DOMAIN-CONTAINING PROTEIN 15"/>
    <property type="match status" value="1"/>
</dbReference>
<dbReference type="AlphaFoldDB" id="A0ABD0Y4Q2"/>
<dbReference type="InterPro" id="IPR036249">
    <property type="entry name" value="Thioredoxin-like_sf"/>
</dbReference>
<protein>
    <recommendedName>
        <fullName evidence="2">Thioredoxin domain-containing protein</fullName>
    </recommendedName>
</protein>
<keyword evidence="1" id="KW-1133">Transmembrane helix</keyword>